<keyword evidence="16" id="KW-1185">Reference proteome</keyword>
<dbReference type="InterPro" id="IPR055421">
    <property type="entry name" value="TMEM132_3rd"/>
</dbReference>
<evidence type="ECO:0000256" key="2">
    <source>
        <dbReference type="ARBA" id="ARBA00006166"/>
    </source>
</evidence>
<evidence type="ECO:0000259" key="13">
    <source>
        <dbReference type="Pfam" id="PF23487"/>
    </source>
</evidence>
<feature type="domain" description="Transmembrane protein TMEM132 C-terminal" evidence="8">
    <location>
        <begin position="828"/>
        <end position="899"/>
    </location>
</feature>
<evidence type="ECO:0000313" key="16">
    <source>
        <dbReference type="Proteomes" id="UP000014760"/>
    </source>
</evidence>
<reference evidence="15" key="3">
    <citation type="submission" date="2015-06" db="UniProtKB">
        <authorList>
            <consortium name="EnsemblMetazoa"/>
        </authorList>
    </citation>
    <scope>IDENTIFICATION</scope>
</reference>
<dbReference type="InterPro" id="IPR055422">
    <property type="entry name" value="Ig_TMEM132_2nd"/>
</dbReference>
<dbReference type="STRING" id="283909.R7T6J4"/>
<feature type="domain" description="Transmembrane protein TMEM132 fifth" evidence="12">
    <location>
        <begin position="485"/>
        <end position="627"/>
    </location>
</feature>
<dbReference type="FunCoup" id="R7T6J4">
    <property type="interactions" value="37"/>
</dbReference>
<dbReference type="Pfam" id="PF23486">
    <property type="entry name" value="Ig_TMEM132_5th"/>
    <property type="match status" value="1"/>
</dbReference>
<dbReference type="EMBL" id="KB311516">
    <property type="protein sequence ID" value="ELT89115.1"/>
    <property type="molecule type" value="Genomic_DNA"/>
</dbReference>
<keyword evidence="5 7" id="KW-0472">Membrane</keyword>
<comment type="subcellular location">
    <subcellularLocation>
        <location evidence="1">Membrane</location>
        <topology evidence="1">Single-pass type I membrane protein</topology>
    </subcellularLocation>
</comment>
<dbReference type="AlphaFoldDB" id="R7T6J4"/>
<dbReference type="InterPro" id="IPR026307">
    <property type="entry name" value="TMEM132"/>
</dbReference>
<sequence length="1070" mass="118996">MSYCRMCHCGNSNRLAVTVDTDNAGFFLKPLYDQPGKDAFSLDTEEEHLVVTHPFQGGASVRAKYGPFSASQPLSPDLLQASVSNQTDASSNMILRDLDLSAHLVTRTVTTERPLLQVLFHASHLTPHQDESHSDTLFCMQMHVTREGRELTSVCVLNSRDNVCVTELTLPPEWWLPGTTQSADVHYSAHSVDEKTQCSSAPPSDDMQTADQIVWRRSFVSTVTLTHGQLTYQELKEDQHILIYIPQKSFYPGSKFKVPVKLQAESDLKIFVTKVRARHGLHVVGVEPNNPDEWRVRLDLNHKQHGAMVTAAVKHPNSYSKMDRVQDIFSWIFEVDEQASGEDRGRLTLILEYEMMSGGLGETYGSVENKVVARVEIQRDNTYTIVPVIKSTELVNSAVLTGKIQNLPMRVYSISQAGKIGDITSQTTCHSGDEDVLKVVQSCNLVYVDGSETKGSPSVSVIAKYGRHTKFLFFRVWVPELPLVIDLSDSKLSQIKGWKTPKHQRTFTRGVDYGILPQPEQLLREDGMRQEDFSVTCSLRFQQSLVDIYARFSVPDGVRSQFFVHRKALLRVTDLVQDRLRIADTSIASLEGRVIEGLQSGRTEIQVLNQQGRVIGATEVKVANDKVDIERLEVNVVSGVSLELRPQPDLPGTLTARVHTQSQLLEKYQEAILDVSVKFDDGTRMALHSVPASDYYLDSDTLNNHIVGFGPMLSKDTPRVIALGPGKGELMKLSLELGDACQRKKSRPLAVSYVYIDVDFEESGTPDLQNDASHLSYGGPSDMYRSQNVQSGKGVLHVSVEGAGGKPGKAPREHMPMHEEEVLETPYKEAQQQPIVEAQSMTALEIGMYNLLGVFCLAIVVLMVNCVIFVVRYRHKRQPLKGREHVSQAPDWVWIGRATLERNAISTTCQQALMPDADFNGNHSLQLPVSQRSSAASRQSQRNSTVSTYKGSECSIRITANPLMDENANPQQEEETQPLAPSSLDAGPSTLPPIHHYTLPPPRAGGIGFHSSTRASTCSSVPDDSLRRRKLAELEEAVASGSELEFDYESLGMTYEQLMDYFDNLKESTA</sequence>
<evidence type="ECO:0000256" key="3">
    <source>
        <dbReference type="ARBA" id="ARBA00022692"/>
    </source>
</evidence>
<evidence type="ECO:0000256" key="6">
    <source>
        <dbReference type="SAM" id="MobiDB-lite"/>
    </source>
</evidence>
<evidence type="ECO:0000256" key="4">
    <source>
        <dbReference type="ARBA" id="ARBA00022989"/>
    </source>
</evidence>
<dbReference type="EnsemblMetazoa" id="CapteT223170">
    <property type="protein sequence ID" value="CapteP223170"/>
    <property type="gene ID" value="CapteG223170"/>
</dbReference>
<gene>
    <name evidence="14" type="ORF">CAPTEDRAFT_223170</name>
</gene>
<evidence type="ECO:0000259" key="8">
    <source>
        <dbReference type="Pfam" id="PF15706"/>
    </source>
</evidence>
<dbReference type="PANTHER" id="PTHR13388">
    <property type="entry name" value="DETONATOR, ISOFORM E"/>
    <property type="match status" value="1"/>
</dbReference>
<dbReference type="Proteomes" id="UP000014760">
    <property type="component" value="Unassembled WGS sequence"/>
</dbReference>
<evidence type="ECO:0000259" key="10">
    <source>
        <dbReference type="Pfam" id="PF23039"/>
    </source>
</evidence>
<dbReference type="Pfam" id="PF23481">
    <property type="entry name" value="Ig_TMEM132_2nd"/>
    <property type="match status" value="1"/>
</dbReference>
<evidence type="ECO:0000313" key="15">
    <source>
        <dbReference type="EnsemblMetazoa" id="CapteP223170"/>
    </source>
</evidence>
<accession>R7T6J4</accession>
<evidence type="ECO:0000256" key="7">
    <source>
        <dbReference type="SAM" id="Phobius"/>
    </source>
</evidence>
<feature type="domain" description="Transmembrane protein TMEM132 sixth" evidence="13">
    <location>
        <begin position="629"/>
        <end position="743"/>
    </location>
</feature>
<evidence type="ECO:0000256" key="5">
    <source>
        <dbReference type="ARBA" id="ARBA00023136"/>
    </source>
</evidence>
<dbReference type="InterPro" id="IPR055424">
    <property type="entry name" value="Ig_TMEM132_6th"/>
</dbReference>
<dbReference type="Pfam" id="PF16070">
    <property type="entry name" value="Ig_TMEM132_4th"/>
    <property type="match status" value="1"/>
</dbReference>
<dbReference type="Pfam" id="PF15706">
    <property type="entry name" value="TMEM132_C"/>
    <property type="match status" value="1"/>
</dbReference>
<evidence type="ECO:0000259" key="11">
    <source>
        <dbReference type="Pfam" id="PF23481"/>
    </source>
</evidence>
<reference evidence="14 16" key="2">
    <citation type="journal article" date="2013" name="Nature">
        <title>Insights into bilaterian evolution from three spiralian genomes.</title>
        <authorList>
            <person name="Simakov O."/>
            <person name="Marletaz F."/>
            <person name="Cho S.J."/>
            <person name="Edsinger-Gonzales E."/>
            <person name="Havlak P."/>
            <person name="Hellsten U."/>
            <person name="Kuo D.H."/>
            <person name="Larsson T."/>
            <person name="Lv J."/>
            <person name="Arendt D."/>
            <person name="Savage R."/>
            <person name="Osoegawa K."/>
            <person name="de Jong P."/>
            <person name="Grimwood J."/>
            <person name="Chapman J.A."/>
            <person name="Shapiro H."/>
            <person name="Aerts A."/>
            <person name="Otillar R.P."/>
            <person name="Terry A.Y."/>
            <person name="Boore J.L."/>
            <person name="Grigoriev I.V."/>
            <person name="Lindberg D.R."/>
            <person name="Seaver E.C."/>
            <person name="Weisblat D.A."/>
            <person name="Putnam N.H."/>
            <person name="Rokhsar D.S."/>
        </authorList>
    </citation>
    <scope>NUCLEOTIDE SEQUENCE</scope>
    <source>
        <strain evidence="14 16">I ESC-2004</strain>
    </source>
</reference>
<dbReference type="HOGENOM" id="CLU_004719_0_0_1"/>
<feature type="region of interest" description="Disordered" evidence="6">
    <location>
        <begin position="923"/>
        <end position="950"/>
    </location>
</feature>
<feature type="domain" description="Transmembrane protein family 132 fourth" evidence="9">
    <location>
        <begin position="384"/>
        <end position="481"/>
    </location>
</feature>
<dbReference type="Pfam" id="PF23039">
    <property type="entry name" value="TMEM132_3rd"/>
    <property type="match status" value="1"/>
</dbReference>
<evidence type="ECO:0000259" key="12">
    <source>
        <dbReference type="Pfam" id="PF23486"/>
    </source>
</evidence>
<feature type="domain" description="Transmembrane protein TMEM132 cohesin-like" evidence="10">
    <location>
        <begin position="233"/>
        <end position="353"/>
    </location>
</feature>
<evidence type="ECO:0000259" key="9">
    <source>
        <dbReference type="Pfam" id="PF16070"/>
    </source>
</evidence>
<dbReference type="EMBL" id="AMQN01015025">
    <property type="status" value="NOT_ANNOTATED_CDS"/>
    <property type="molecule type" value="Genomic_DNA"/>
</dbReference>
<proteinExistence type="inferred from homology"/>
<dbReference type="InterPro" id="IPR031436">
    <property type="entry name" value="TMEM132_C"/>
</dbReference>
<feature type="transmembrane region" description="Helical" evidence="7">
    <location>
        <begin position="848"/>
        <end position="871"/>
    </location>
</feature>
<dbReference type="PANTHER" id="PTHR13388:SF11">
    <property type="entry name" value="DETONATOR, ISOFORM E"/>
    <property type="match status" value="1"/>
</dbReference>
<dbReference type="OMA" id="CVALYAQ"/>
<dbReference type="InterPro" id="IPR055423">
    <property type="entry name" value="Ig_TMEM132_5th"/>
</dbReference>
<keyword evidence="4 7" id="KW-1133">Transmembrane helix</keyword>
<dbReference type="OrthoDB" id="10026202at2759"/>
<dbReference type="Pfam" id="PF23487">
    <property type="entry name" value="Ig_TMEM132_6th"/>
    <property type="match status" value="1"/>
</dbReference>
<reference evidence="16" key="1">
    <citation type="submission" date="2012-12" db="EMBL/GenBank/DDBJ databases">
        <authorList>
            <person name="Hellsten U."/>
            <person name="Grimwood J."/>
            <person name="Chapman J.A."/>
            <person name="Shapiro H."/>
            <person name="Aerts A."/>
            <person name="Otillar R.P."/>
            <person name="Terry A.Y."/>
            <person name="Boore J.L."/>
            <person name="Simakov O."/>
            <person name="Marletaz F."/>
            <person name="Cho S.-J."/>
            <person name="Edsinger-Gonzales E."/>
            <person name="Havlak P."/>
            <person name="Kuo D.-H."/>
            <person name="Larsson T."/>
            <person name="Lv J."/>
            <person name="Arendt D."/>
            <person name="Savage R."/>
            <person name="Osoegawa K."/>
            <person name="de Jong P."/>
            <person name="Lindberg D.R."/>
            <person name="Seaver E.C."/>
            <person name="Weisblat D.A."/>
            <person name="Putnam N.H."/>
            <person name="Grigoriev I.V."/>
            <person name="Rokhsar D.S."/>
        </authorList>
    </citation>
    <scope>NUCLEOTIDE SEQUENCE</scope>
    <source>
        <strain evidence="16">I ESC-2004</strain>
    </source>
</reference>
<keyword evidence="3 7" id="KW-0812">Transmembrane</keyword>
<protein>
    <submittedName>
        <fullName evidence="14 15">Uncharacterized protein</fullName>
    </submittedName>
</protein>
<feature type="domain" description="Transmembrane protein TMEM132 second Ig-like" evidence="11">
    <location>
        <begin position="100"/>
        <end position="186"/>
    </location>
</feature>
<dbReference type="GO" id="GO:0016020">
    <property type="term" value="C:membrane"/>
    <property type="evidence" value="ECO:0007669"/>
    <property type="project" value="UniProtKB-SubCell"/>
</dbReference>
<dbReference type="InterPro" id="IPR031437">
    <property type="entry name" value="Ig_TMEM132_4th"/>
</dbReference>
<evidence type="ECO:0000313" key="14">
    <source>
        <dbReference type="EMBL" id="ELT89115.1"/>
    </source>
</evidence>
<feature type="region of interest" description="Disordered" evidence="6">
    <location>
        <begin position="968"/>
        <end position="991"/>
    </location>
</feature>
<evidence type="ECO:0000256" key="1">
    <source>
        <dbReference type="ARBA" id="ARBA00004479"/>
    </source>
</evidence>
<comment type="similarity">
    <text evidence="2">Belongs to the TMEM132 family.</text>
</comment>
<name>R7T6J4_CAPTE</name>
<feature type="compositionally biased region" description="Low complexity" evidence="6">
    <location>
        <begin position="930"/>
        <end position="942"/>
    </location>
</feature>
<organism evidence="14">
    <name type="scientific">Capitella teleta</name>
    <name type="common">Polychaete worm</name>
    <dbReference type="NCBI Taxonomy" id="283909"/>
    <lineage>
        <taxon>Eukaryota</taxon>
        <taxon>Metazoa</taxon>
        <taxon>Spiralia</taxon>
        <taxon>Lophotrochozoa</taxon>
        <taxon>Annelida</taxon>
        <taxon>Polychaeta</taxon>
        <taxon>Sedentaria</taxon>
        <taxon>Scolecida</taxon>
        <taxon>Capitellidae</taxon>
        <taxon>Capitella</taxon>
    </lineage>
</organism>